<keyword evidence="6 8" id="KW-1133">Transmembrane helix</keyword>
<name>A0ABT4G7D5_9BACL</name>
<evidence type="ECO:0000313" key="9">
    <source>
        <dbReference type="EMBL" id="MCY9692099.1"/>
    </source>
</evidence>
<feature type="transmembrane region" description="Helical" evidence="8">
    <location>
        <begin position="41"/>
        <end position="58"/>
    </location>
</feature>
<feature type="transmembrane region" description="Helical" evidence="8">
    <location>
        <begin position="121"/>
        <end position="143"/>
    </location>
</feature>
<keyword evidence="2" id="KW-1003">Cell membrane</keyword>
<comment type="caution">
    <text evidence="9">The sequence shown here is derived from an EMBL/GenBank/DDBJ whole genome shotgun (WGS) entry which is preliminary data.</text>
</comment>
<dbReference type="PANTHER" id="PTHR33908:SF3">
    <property type="entry name" value="UNDECAPRENYL PHOSPHATE-ALPHA-4-AMINO-4-DEOXY-L-ARABINOSE ARABINOSYL TRANSFERASE"/>
    <property type="match status" value="1"/>
</dbReference>
<organism evidence="9 10">
    <name type="scientific">Paenibacillus alginolyticus</name>
    <dbReference type="NCBI Taxonomy" id="59839"/>
    <lineage>
        <taxon>Bacteria</taxon>
        <taxon>Bacillati</taxon>
        <taxon>Bacillota</taxon>
        <taxon>Bacilli</taxon>
        <taxon>Bacillales</taxon>
        <taxon>Paenibacillaceae</taxon>
        <taxon>Paenibacillus</taxon>
    </lineage>
</organism>
<dbReference type="RefSeq" id="WP_268613726.1">
    <property type="nucleotide sequence ID" value="NZ_JAMDMX010000009.1"/>
</dbReference>
<accession>A0ABT4G7D5</accession>
<keyword evidence="5 8" id="KW-0812">Transmembrane</keyword>
<keyword evidence="3" id="KW-0328">Glycosyltransferase</keyword>
<dbReference type="InterPro" id="IPR050297">
    <property type="entry name" value="LipidA_mod_glycosyltrf_83"/>
</dbReference>
<proteinExistence type="predicted"/>
<keyword evidence="7 8" id="KW-0472">Membrane</keyword>
<evidence type="ECO:0000256" key="2">
    <source>
        <dbReference type="ARBA" id="ARBA00022475"/>
    </source>
</evidence>
<feature type="transmembrane region" description="Helical" evidence="8">
    <location>
        <begin position="155"/>
        <end position="176"/>
    </location>
</feature>
<feature type="transmembrane region" description="Helical" evidence="8">
    <location>
        <begin position="12"/>
        <end position="29"/>
    </location>
</feature>
<evidence type="ECO:0000256" key="7">
    <source>
        <dbReference type="ARBA" id="ARBA00023136"/>
    </source>
</evidence>
<keyword evidence="4" id="KW-0808">Transferase</keyword>
<feature type="transmembrane region" description="Helical" evidence="8">
    <location>
        <begin position="97"/>
        <end position="115"/>
    </location>
</feature>
<protein>
    <submittedName>
        <fullName evidence="9">Uncharacterized protein</fullName>
    </submittedName>
</protein>
<dbReference type="EMBL" id="JAMDMX010000009">
    <property type="protein sequence ID" value="MCY9692099.1"/>
    <property type="molecule type" value="Genomic_DNA"/>
</dbReference>
<evidence type="ECO:0000256" key="4">
    <source>
        <dbReference type="ARBA" id="ARBA00022679"/>
    </source>
</evidence>
<feature type="transmembrane region" description="Helical" evidence="8">
    <location>
        <begin position="64"/>
        <end position="85"/>
    </location>
</feature>
<evidence type="ECO:0000256" key="8">
    <source>
        <dbReference type="SAM" id="Phobius"/>
    </source>
</evidence>
<keyword evidence="10" id="KW-1185">Reference proteome</keyword>
<evidence type="ECO:0000256" key="6">
    <source>
        <dbReference type="ARBA" id="ARBA00022989"/>
    </source>
</evidence>
<reference evidence="9 10" key="1">
    <citation type="submission" date="2022-05" db="EMBL/GenBank/DDBJ databases">
        <title>Genome Sequencing of Bee-Associated Microbes.</title>
        <authorList>
            <person name="Dunlap C."/>
        </authorList>
    </citation>
    <scope>NUCLEOTIDE SEQUENCE [LARGE SCALE GENOMIC DNA]</scope>
    <source>
        <strain evidence="9 10">NRRL B-14421</strain>
    </source>
</reference>
<evidence type="ECO:0000256" key="1">
    <source>
        <dbReference type="ARBA" id="ARBA00004651"/>
    </source>
</evidence>
<dbReference type="PANTHER" id="PTHR33908">
    <property type="entry name" value="MANNOSYLTRANSFERASE YKCB-RELATED"/>
    <property type="match status" value="1"/>
</dbReference>
<sequence length="181" mass="19927">MFQSALSGQISWLIPFAAFGALALLVGIRRKKPMTAKQFETLFWLAWLLPAAAFFSVAGFFHQYYLIMLAAPISALVGVGWTELWNHYRERSGWKMWLLPAAIAVTTAFEVYMIMPYNSQIGSGWAIGVGMAGAAAALILVLADKKEKLAHKAAILGLLTLLAAPLYWAATAPLWWKQHAS</sequence>
<gene>
    <name evidence="9" type="ORF">M5X19_04050</name>
</gene>
<evidence type="ECO:0000313" key="10">
    <source>
        <dbReference type="Proteomes" id="UP001527099"/>
    </source>
</evidence>
<evidence type="ECO:0000256" key="5">
    <source>
        <dbReference type="ARBA" id="ARBA00022692"/>
    </source>
</evidence>
<comment type="subcellular location">
    <subcellularLocation>
        <location evidence="1">Cell membrane</location>
        <topology evidence="1">Multi-pass membrane protein</topology>
    </subcellularLocation>
</comment>
<evidence type="ECO:0000256" key="3">
    <source>
        <dbReference type="ARBA" id="ARBA00022676"/>
    </source>
</evidence>
<dbReference type="Proteomes" id="UP001527099">
    <property type="component" value="Unassembled WGS sequence"/>
</dbReference>